<dbReference type="AlphaFoldDB" id="A0A084STF3"/>
<reference evidence="2 3" key="1">
    <citation type="submission" date="2014-07" db="EMBL/GenBank/DDBJ databases">
        <title>Draft Genome Sequence of Gephyronic Acid Producer, Cystobacter violaceus Strain Cb vi76.</title>
        <authorList>
            <person name="Stevens D.C."/>
            <person name="Young J."/>
            <person name="Carmichael R."/>
            <person name="Tan J."/>
            <person name="Taylor R.E."/>
        </authorList>
    </citation>
    <scope>NUCLEOTIDE SEQUENCE [LARGE SCALE GENOMIC DNA]</scope>
    <source>
        <strain evidence="2 3">Cb vi76</strain>
    </source>
</reference>
<dbReference type="SMART" id="SM00530">
    <property type="entry name" value="HTH_XRE"/>
    <property type="match status" value="1"/>
</dbReference>
<proteinExistence type="predicted"/>
<protein>
    <recommendedName>
        <fullName evidence="1">HTH cro/C1-type domain-containing protein</fullName>
    </recommendedName>
</protein>
<name>A0A084STF3_9BACT</name>
<organism evidence="2 3">
    <name type="scientific">Archangium violaceum Cb vi76</name>
    <dbReference type="NCBI Taxonomy" id="1406225"/>
    <lineage>
        <taxon>Bacteria</taxon>
        <taxon>Pseudomonadati</taxon>
        <taxon>Myxococcota</taxon>
        <taxon>Myxococcia</taxon>
        <taxon>Myxococcales</taxon>
        <taxon>Cystobacterineae</taxon>
        <taxon>Archangiaceae</taxon>
        <taxon>Archangium</taxon>
    </lineage>
</organism>
<accession>A0A084STF3</accession>
<comment type="caution">
    <text evidence="2">The sequence shown here is derived from an EMBL/GenBank/DDBJ whole genome shotgun (WGS) entry which is preliminary data.</text>
</comment>
<dbReference type="SUPFAM" id="SSF47413">
    <property type="entry name" value="lambda repressor-like DNA-binding domains"/>
    <property type="match status" value="1"/>
</dbReference>
<dbReference type="CDD" id="cd00093">
    <property type="entry name" value="HTH_XRE"/>
    <property type="match status" value="1"/>
</dbReference>
<dbReference type="EMBL" id="JPMI01000131">
    <property type="protein sequence ID" value="KFA91738.1"/>
    <property type="molecule type" value="Genomic_DNA"/>
</dbReference>
<dbReference type="InterPro" id="IPR010982">
    <property type="entry name" value="Lambda_DNA-bd_dom_sf"/>
</dbReference>
<feature type="domain" description="HTH cro/C1-type" evidence="1">
    <location>
        <begin position="10"/>
        <end position="44"/>
    </location>
</feature>
<dbReference type="InterPro" id="IPR001387">
    <property type="entry name" value="Cro/C1-type_HTH"/>
</dbReference>
<dbReference type="PROSITE" id="PS50943">
    <property type="entry name" value="HTH_CROC1"/>
    <property type="match status" value="1"/>
</dbReference>
<dbReference type="GO" id="GO:0003677">
    <property type="term" value="F:DNA binding"/>
    <property type="evidence" value="ECO:0007669"/>
    <property type="project" value="InterPro"/>
</dbReference>
<evidence type="ECO:0000259" key="1">
    <source>
        <dbReference type="PROSITE" id="PS50943"/>
    </source>
</evidence>
<dbReference type="RefSeq" id="WP_043397622.1">
    <property type="nucleotide sequence ID" value="NZ_JPMI01000131.1"/>
</dbReference>
<dbReference type="Proteomes" id="UP000028547">
    <property type="component" value="Unassembled WGS sequence"/>
</dbReference>
<sequence>MTESIFGSYIRARRVAAGLSLRSVADEIDTSHVYLGEVERGARRLLPKKYWPALIKAVPGITEEELERKAAQTKPVQLSLEDAPPQYQKLGLALARRIERRDLNTTEMDALLRLLKGDDE</sequence>
<dbReference type="Pfam" id="PF13560">
    <property type="entry name" value="HTH_31"/>
    <property type="match status" value="1"/>
</dbReference>
<gene>
    <name evidence="2" type="ORF">Q664_20120</name>
</gene>
<dbReference type="Gene3D" id="1.10.260.40">
    <property type="entry name" value="lambda repressor-like DNA-binding domains"/>
    <property type="match status" value="1"/>
</dbReference>
<evidence type="ECO:0000313" key="2">
    <source>
        <dbReference type="EMBL" id="KFA91738.1"/>
    </source>
</evidence>
<evidence type="ECO:0000313" key="3">
    <source>
        <dbReference type="Proteomes" id="UP000028547"/>
    </source>
</evidence>